<proteinExistence type="predicted"/>
<comment type="caution">
    <text evidence="1">The sequence shown here is derived from an EMBL/GenBank/DDBJ whole genome shotgun (WGS) entry which is preliminary data.</text>
</comment>
<sequence length="259" mass="29071">MTYVLPWQRPRDALVPVRPTPDVTRLVDSQALQGLRRLGLTSDRDSHTKGWGVGGSDMPTCMRRLRETSTTASRFKRQSGNMLVKRLRGWRGVPLRPGDNLQDFVKEAHLLVENPVTVSRWIKVIGRGAAVWNSCIANEIEYDLCVPRECLCFFQSDVMTSKLPFYWVSDRGQLMLHLFQGFKTVQQLLASFLASPFDNIPELGVSEQKIGSKGRVAKDVLANLMEDIHLSGGGKTASDIKRPDTSAPSRNFCRFAEHA</sequence>
<protein>
    <submittedName>
        <fullName evidence="1">Uncharacterized protein</fullName>
    </submittedName>
</protein>
<reference evidence="1" key="1">
    <citation type="journal article" date="2022" name="New Phytol.">
        <title>Evolutionary transition to the ectomycorrhizal habit in the genomes of a hyperdiverse lineage of mushroom-forming fungi.</title>
        <authorList>
            <person name="Looney B."/>
            <person name="Miyauchi S."/>
            <person name="Morin E."/>
            <person name="Drula E."/>
            <person name="Courty P.E."/>
            <person name="Kohler A."/>
            <person name="Kuo A."/>
            <person name="LaButti K."/>
            <person name="Pangilinan J."/>
            <person name="Lipzen A."/>
            <person name="Riley R."/>
            <person name="Andreopoulos W."/>
            <person name="He G."/>
            <person name="Johnson J."/>
            <person name="Nolan M."/>
            <person name="Tritt A."/>
            <person name="Barry K.W."/>
            <person name="Grigoriev I.V."/>
            <person name="Nagy L.G."/>
            <person name="Hibbett D."/>
            <person name="Henrissat B."/>
            <person name="Matheny P.B."/>
            <person name="Labbe J."/>
            <person name="Martin F.M."/>
        </authorList>
    </citation>
    <scope>NUCLEOTIDE SEQUENCE</scope>
    <source>
        <strain evidence="1">BPL690</strain>
    </source>
</reference>
<organism evidence="1 2">
    <name type="scientific">Multifurca ochricompacta</name>
    <dbReference type="NCBI Taxonomy" id="376703"/>
    <lineage>
        <taxon>Eukaryota</taxon>
        <taxon>Fungi</taxon>
        <taxon>Dikarya</taxon>
        <taxon>Basidiomycota</taxon>
        <taxon>Agaricomycotina</taxon>
        <taxon>Agaricomycetes</taxon>
        <taxon>Russulales</taxon>
        <taxon>Russulaceae</taxon>
        <taxon>Multifurca</taxon>
    </lineage>
</organism>
<dbReference type="AlphaFoldDB" id="A0AAD4M0F4"/>
<evidence type="ECO:0000313" key="2">
    <source>
        <dbReference type="Proteomes" id="UP001203297"/>
    </source>
</evidence>
<evidence type="ECO:0000313" key="1">
    <source>
        <dbReference type="EMBL" id="KAI0296974.1"/>
    </source>
</evidence>
<name>A0AAD4M0F4_9AGAM</name>
<dbReference type="EMBL" id="WTXG01000042">
    <property type="protein sequence ID" value="KAI0296974.1"/>
    <property type="molecule type" value="Genomic_DNA"/>
</dbReference>
<keyword evidence="2" id="KW-1185">Reference proteome</keyword>
<dbReference type="Proteomes" id="UP001203297">
    <property type="component" value="Unassembled WGS sequence"/>
</dbReference>
<gene>
    <name evidence="1" type="ORF">B0F90DRAFT_1669636</name>
</gene>
<accession>A0AAD4M0F4</accession>